<evidence type="ECO:0000256" key="1">
    <source>
        <dbReference type="ARBA" id="ARBA00022630"/>
    </source>
</evidence>
<dbReference type="InterPro" id="IPR050446">
    <property type="entry name" value="FAD-oxidoreductase/Apoptosis"/>
</dbReference>
<dbReference type="InterPro" id="IPR023753">
    <property type="entry name" value="FAD/NAD-binding_dom"/>
</dbReference>
<dbReference type="Pfam" id="PF07992">
    <property type="entry name" value="Pyr_redox_2"/>
    <property type="match status" value="1"/>
</dbReference>
<feature type="domain" description="FAD/NAD(P)-binding" evidence="4">
    <location>
        <begin position="203"/>
        <end position="529"/>
    </location>
</feature>
<dbReference type="PANTHER" id="PTHR43557">
    <property type="entry name" value="APOPTOSIS-INDUCING FACTOR 1"/>
    <property type="match status" value="1"/>
</dbReference>
<evidence type="ECO:0000313" key="6">
    <source>
        <dbReference type="Proteomes" id="UP000038040"/>
    </source>
</evidence>
<dbReference type="InterPro" id="IPR036188">
    <property type="entry name" value="FAD/NAD-bd_sf"/>
</dbReference>
<dbReference type="STRING" id="318479.A0A0N4UAC5"/>
<evidence type="ECO:0000259" key="4">
    <source>
        <dbReference type="Pfam" id="PF07992"/>
    </source>
</evidence>
<dbReference type="GO" id="GO:0016174">
    <property type="term" value="F:NAD(P)H oxidase H2O2-forming activity"/>
    <property type="evidence" value="ECO:0007669"/>
    <property type="project" value="TreeGrafter"/>
</dbReference>
<keyword evidence="3" id="KW-0560">Oxidoreductase</keyword>
<dbReference type="GO" id="GO:0071949">
    <property type="term" value="F:FAD binding"/>
    <property type="evidence" value="ECO:0007669"/>
    <property type="project" value="TreeGrafter"/>
</dbReference>
<evidence type="ECO:0000256" key="2">
    <source>
        <dbReference type="ARBA" id="ARBA00022827"/>
    </source>
</evidence>
<dbReference type="OrthoDB" id="6029at2759"/>
<dbReference type="Proteomes" id="UP000038040">
    <property type="component" value="Unplaced"/>
</dbReference>
<keyword evidence="1" id="KW-0285">Flavoprotein</keyword>
<dbReference type="PRINTS" id="PR00411">
    <property type="entry name" value="PNDRDTASEI"/>
</dbReference>
<proteinExistence type="predicted"/>
<dbReference type="PRINTS" id="PR00368">
    <property type="entry name" value="FADPNR"/>
</dbReference>
<name>A0A0N4UAC5_DRAME</name>
<dbReference type="EMBL" id="UYYG01000003">
    <property type="protein sequence ID" value="VDN50481.1"/>
    <property type="molecule type" value="Genomic_DNA"/>
</dbReference>
<dbReference type="AlphaFoldDB" id="A0A0N4UAC5"/>
<dbReference type="GO" id="GO:0005739">
    <property type="term" value="C:mitochondrion"/>
    <property type="evidence" value="ECO:0007669"/>
    <property type="project" value="TreeGrafter"/>
</dbReference>
<reference evidence="5 7" key="2">
    <citation type="submission" date="2018-11" db="EMBL/GenBank/DDBJ databases">
        <authorList>
            <consortium name="Pathogen Informatics"/>
        </authorList>
    </citation>
    <scope>NUCLEOTIDE SEQUENCE [LARGE SCALE GENOMIC DNA]</scope>
</reference>
<evidence type="ECO:0000313" key="5">
    <source>
        <dbReference type="EMBL" id="VDN50481.1"/>
    </source>
</evidence>
<sequence length="550" mass="61742">MVLRLNGFRLLLTRRGIFASTSHFAVLRCLASNQREPYVPVPMDPVQPLWHRLFKNKIIAKIDCHKTLYEAVCEQLRNKIDLFLAIALALFITSFSFGLYDDLNVLESIKTSFSDTLNNYRKRKIYKEKLDNDKKVSASFFVEAEKKYEALPIIESSVATKGHSVINNIKEIIFPSKREKVKKELNEKVCLLYKKLPEEIPYLLIGGGAASYYAAITIRGRDPCAKVLMIGDELELPYDRTPLSKNLWWSGADDASETLRYKTASGRTKNIFFENANYFVPPDEINGTKHGGISLVMGHRVTKLDPEAHIAYLDDGRTIKYKKCLIATGGSPRKLAVIEQSKKDIKERVMYFRVVDDFKKLYKIADGCRSITIIGSGLLGTELAIALNTRFGPTGLIVNQVFPENGNLRKIFPDHLSQYTTMKLQNNGIRVITGQNIVQISKDDGYGCLMLHLSSGEVIKTDFVVAAVGIVPNTELAASSGLEIDKNNDGFIVDAELRARSDIWVAGDASSFYDIKHGRRRLEHQSNSEATGRLAGFNMTGGNFLIFYVI</sequence>
<dbReference type="SUPFAM" id="SSF51905">
    <property type="entry name" value="FAD/NAD(P)-binding domain"/>
    <property type="match status" value="2"/>
</dbReference>
<accession>A0A0N4UAC5</accession>
<keyword evidence="7" id="KW-1185">Reference proteome</keyword>
<dbReference type="GO" id="GO:0006915">
    <property type="term" value="P:apoptotic process"/>
    <property type="evidence" value="ECO:0007669"/>
    <property type="project" value="TreeGrafter"/>
</dbReference>
<organism evidence="6 8">
    <name type="scientific">Dracunculus medinensis</name>
    <name type="common">Guinea worm</name>
    <dbReference type="NCBI Taxonomy" id="318479"/>
    <lineage>
        <taxon>Eukaryota</taxon>
        <taxon>Metazoa</taxon>
        <taxon>Ecdysozoa</taxon>
        <taxon>Nematoda</taxon>
        <taxon>Chromadorea</taxon>
        <taxon>Rhabditida</taxon>
        <taxon>Spirurina</taxon>
        <taxon>Dracunculoidea</taxon>
        <taxon>Dracunculidae</taxon>
        <taxon>Dracunculus</taxon>
    </lineage>
</organism>
<keyword evidence="2" id="KW-0274">FAD</keyword>
<reference evidence="8" key="1">
    <citation type="submission" date="2017-02" db="UniProtKB">
        <authorList>
            <consortium name="WormBaseParasite"/>
        </authorList>
    </citation>
    <scope>IDENTIFICATION</scope>
</reference>
<dbReference type="PANTHER" id="PTHR43557:SF4">
    <property type="entry name" value="APOPTOSIS-INDUCING FACTOR 1, MITOCHONDRIAL"/>
    <property type="match status" value="1"/>
</dbReference>
<evidence type="ECO:0000313" key="8">
    <source>
        <dbReference type="WBParaSite" id="DME_0000409001-mRNA-1"/>
    </source>
</evidence>
<evidence type="ECO:0000256" key="3">
    <source>
        <dbReference type="ARBA" id="ARBA00023002"/>
    </source>
</evidence>
<dbReference type="WBParaSite" id="DME_0000409001-mRNA-1">
    <property type="protein sequence ID" value="DME_0000409001-mRNA-1"/>
    <property type="gene ID" value="DME_0000409001"/>
</dbReference>
<dbReference type="GO" id="GO:0033108">
    <property type="term" value="P:mitochondrial respiratory chain complex assembly"/>
    <property type="evidence" value="ECO:0007669"/>
    <property type="project" value="TreeGrafter"/>
</dbReference>
<evidence type="ECO:0000313" key="7">
    <source>
        <dbReference type="Proteomes" id="UP000274756"/>
    </source>
</evidence>
<gene>
    <name evidence="5" type="ORF">DME_LOCUS454</name>
</gene>
<protein>
    <submittedName>
        <fullName evidence="8">Pyr_redox_2 domain-containing protein</fullName>
    </submittedName>
</protein>
<dbReference type="Proteomes" id="UP000274756">
    <property type="component" value="Unassembled WGS sequence"/>
</dbReference>
<dbReference type="Gene3D" id="3.50.50.60">
    <property type="entry name" value="FAD/NAD(P)-binding domain"/>
    <property type="match status" value="2"/>
</dbReference>